<dbReference type="SUPFAM" id="SSF140931">
    <property type="entry name" value="Fic-like"/>
    <property type="match status" value="1"/>
</dbReference>
<proteinExistence type="predicted"/>
<dbReference type="InterPro" id="IPR036597">
    <property type="entry name" value="Fido-like_dom_sf"/>
</dbReference>
<dbReference type="OrthoDB" id="9813719at2"/>
<reference evidence="2" key="1">
    <citation type="submission" date="2017-10" db="EMBL/GenBank/DDBJ databases">
        <title>Massilia psychrophilum sp. nov., a novel purple-pigmented bacterium isolated from Tianshan glacier, Xinjiang Municipality, China.</title>
        <authorList>
            <person name="Wang H."/>
        </authorList>
    </citation>
    <scope>NUCLEOTIDE SEQUENCE [LARGE SCALE GENOMIC DNA]</scope>
    <source>
        <strain evidence="2">B2</strain>
    </source>
</reference>
<keyword evidence="3" id="KW-1185">Reference proteome</keyword>
<dbReference type="RefSeq" id="WP_099879700.1">
    <property type="nucleotide sequence ID" value="NZ_CP024608.1"/>
</dbReference>
<evidence type="ECO:0000313" key="2">
    <source>
        <dbReference type="EMBL" id="ATQ77484.1"/>
    </source>
</evidence>
<dbReference type="KEGG" id="mass:CR152_25500"/>
<name>A0A2D2DR78_9BURK</name>
<evidence type="ECO:0000259" key="1">
    <source>
        <dbReference type="PROSITE" id="PS51459"/>
    </source>
</evidence>
<sequence length="416" mass="47257">MAMKIPGKLYFPPKWESLDPSLRVLFQEVQDMLYGAFSYTQPNYEQLSHFVSSPIEKIVVRSSIAEVVQRRAKRSLSMSQEIACFRRSARENVVSPDDTVYEAGLKVRYFLFGKFEHLRMIDLTIAWHDWMLIPRPAGGDPVFNKISTFHDEPDLYSALNIYLILLTSHPYTDGNGRTARLLFNLYFNKAQAEAQHYIPLAELTLATAGQYEEYIGTACEIGDFLPLISFLLNLLKSYANFLKSSKTEKHESELTEVLNLVKQRQAGTFQSGINSSPPYLIAVSNIIEHINEIYVNRGFVDHLLKIALVISRYGSIDFAMTGLADIVDGIEKRSGSISFFVKAYRKEELLLHFRELCTQHRDKVRLRIVITSDEPVVAAKLLAALIPQYTGRDVAETTCPILLHDFNHAGLQAKPE</sequence>
<dbReference type="EMBL" id="CP024608">
    <property type="protein sequence ID" value="ATQ77484.1"/>
    <property type="molecule type" value="Genomic_DNA"/>
</dbReference>
<dbReference type="AlphaFoldDB" id="A0A2D2DR78"/>
<evidence type="ECO:0000313" key="3">
    <source>
        <dbReference type="Proteomes" id="UP000229897"/>
    </source>
</evidence>
<organism evidence="2 3">
    <name type="scientific">Massilia violaceinigra</name>
    <dbReference type="NCBI Taxonomy" id="2045208"/>
    <lineage>
        <taxon>Bacteria</taxon>
        <taxon>Pseudomonadati</taxon>
        <taxon>Pseudomonadota</taxon>
        <taxon>Betaproteobacteria</taxon>
        <taxon>Burkholderiales</taxon>
        <taxon>Oxalobacteraceae</taxon>
        <taxon>Telluria group</taxon>
        <taxon>Massilia</taxon>
    </lineage>
</organism>
<feature type="domain" description="Fido" evidence="1">
    <location>
        <begin position="99"/>
        <end position="233"/>
    </location>
</feature>
<dbReference type="PROSITE" id="PS51459">
    <property type="entry name" value="FIDO"/>
    <property type="match status" value="1"/>
</dbReference>
<protein>
    <recommendedName>
        <fullName evidence="1">Fido domain-containing protein</fullName>
    </recommendedName>
</protein>
<gene>
    <name evidence="2" type="ORF">CR152_25500</name>
</gene>
<dbReference type="Gene3D" id="1.10.3290.10">
    <property type="entry name" value="Fido-like domain"/>
    <property type="match status" value="1"/>
</dbReference>
<dbReference type="Pfam" id="PF02661">
    <property type="entry name" value="Fic"/>
    <property type="match status" value="1"/>
</dbReference>
<dbReference type="Proteomes" id="UP000229897">
    <property type="component" value="Chromosome"/>
</dbReference>
<dbReference type="InterPro" id="IPR003812">
    <property type="entry name" value="Fido"/>
</dbReference>
<accession>A0A2D2DR78</accession>